<accession>A0A1M3KUZ0</accession>
<name>A0A1M3KUZ0_9BACT</name>
<protein>
    <recommendedName>
        <fullName evidence="1">DUF3298 domain-containing protein</fullName>
    </recommendedName>
</protein>
<comment type="caution">
    <text evidence="2">The sequence shown here is derived from an EMBL/GenBank/DDBJ whole genome shotgun (WGS) entry which is preliminary data.</text>
</comment>
<dbReference type="Gene3D" id="3.90.640.20">
    <property type="entry name" value="Heat-shock cognate protein, ATPase"/>
    <property type="match status" value="1"/>
</dbReference>
<dbReference type="InterPro" id="IPR021729">
    <property type="entry name" value="DUF3298"/>
</dbReference>
<dbReference type="EMBL" id="MKVH01000025">
    <property type="protein sequence ID" value="OJX56192.1"/>
    <property type="molecule type" value="Genomic_DNA"/>
</dbReference>
<evidence type="ECO:0000313" key="2">
    <source>
        <dbReference type="EMBL" id="OJX56192.1"/>
    </source>
</evidence>
<sequence length="269" mass="30066">MTPYPIALFAILTALLGTSCANERRRPEAYDITDTLHWIPYRLVHREAATISVVSSTDSVTIDIAGITVTDTTGPGKLIQDSIDAVLLGNSFITEQVPPNARAFVDTLVAEYRKFTTDFPDTPGGWMVERSADILRNTPSLLVVTVRSYENMGGAHPNHFERYLNFSPSTGRLLTLDSVLAGTYTPTLIAEAERMFRSEREITKESSLSDAGWMFPDDKFTLAVNWMPSREGLVFHYNTYEVGPYVMGTTTITVPYKALKQYLRPGWPR</sequence>
<dbReference type="AlphaFoldDB" id="A0A1M3KUZ0"/>
<dbReference type="InterPro" id="IPR037126">
    <property type="entry name" value="PdaC/RsiV-like_sf"/>
</dbReference>
<dbReference type="Pfam" id="PF11738">
    <property type="entry name" value="DUF3298"/>
    <property type="match status" value="1"/>
</dbReference>
<evidence type="ECO:0000313" key="3">
    <source>
        <dbReference type="Proteomes" id="UP000184233"/>
    </source>
</evidence>
<reference evidence="2 3" key="1">
    <citation type="submission" date="2016-09" db="EMBL/GenBank/DDBJ databases">
        <title>Genome-resolved meta-omics ties microbial dynamics to process performance in biotechnology for thiocyanate degradation.</title>
        <authorList>
            <person name="Kantor R.S."/>
            <person name="Huddy R.J."/>
            <person name="Iyer R."/>
            <person name="Thomas B.C."/>
            <person name="Brown C.T."/>
            <person name="Anantharaman K."/>
            <person name="Tringe S."/>
            <person name="Hettich R.L."/>
            <person name="Harrison S.T."/>
            <person name="Banfield J.F."/>
        </authorList>
    </citation>
    <scope>NUCLEOTIDE SEQUENCE [LARGE SCALE GENOMIC DNA]</scope>
    <source>
        <strain evidence="2">59-99</strain>
    </source>
</reference>
<dbReference type="Gene3D" id="3.30.565.40">
    <property type="entry name" value="Fervidobacterium nodosum Rt17-B1 like"/>
    <property type="match status" value="1"/>
</dbReference>
<gene>
    <name evidence="2" type="ORF">BGO89_12675</name>
</gene>
<dbReference type="STRING" id="1895771.BGO89_12675"/>
<proteinExistence type="predicted"/>
<dbReference type="Proteomes" id="UP000184233">
    <property type="component" value="Unassembled WGS sequence"/>
</dbReference>
<feature type="domain" description="DUF3298" evidence="1">
    <location>
        <begin position="184"/>
        <end position="257"/>
    </location>
</feature>
<evidence type="ECO:0000259" key="1">
    <source>
        <dbReference type="Pfam" id="PF11738"/>
    </source>
</evidence>
<organism evidence="2 3">
    <name type="scientific">Candidatus Kapaibacterium thiocyanatum</name>
    <dbReference type="NCBI Taxonomy" id="1895771"/>
    <lineage>
        <taxon>Bacteria</taxon>
        <taxon>Pseudomonadati</taxon>
        <taxon>Candidatus Kapaibacteriota</taxon>
        <taxon>Candidatus Kapaibacteriia</taxon>
        <taxon>Candidatus Kapaibacteriales</taxon>
        <taxon>Candidatus Kapaibacteriaceae</taxon>
        <taxon>Candidatus Kapaibacterium</taxon>
    </lineage>
</organism>